<dbReference type="Proteomes" id="UP000236286">
    <property type="component" value="Unassembled WGS sequence"/>
</dbReference>
<comment type="caution">
    <text evidence="4">The sequence shown here is derived from an EMBL/GenBank/DDBJ whole genome shotgun (WGS) entry which is preliminary data.</text>
</comment>
<keyword evidence="1 4" id="KW-0489">Methyltransferase</keyword>
<dbReference type="InterPro" id="IPR029063">
    <property type="entry name" value="SAM-dependent_MTases_sf"/>
</dbReference>
<evidence type="ECO:0000256" key="1">
    <source>
        <dbReference type="ARBA" id="ARBA00022603"/>
    </source>
</evidence>
<dbReference type="InterPro" id="IPR051128">
    <property type="entry name" value="EgtD_Methyltrsf_superfamily"/>
</dbReference>
<dbReference type="InterPro" id="IPR035094">
    <property type="entry name" value="EgtD"/>
</dbReference>
<dbReference type="Pfam" id="PF10017">
    <property type="entry name" value="Methyltransf_33"/>
    <property type="match status" value="1"/>
</dbReference>
<dbReference type="SUPFAM" id="SSF53335">
    <property type="entry name" value="S-adenosyl-L-methionine-dependent methyltransferases"/>
    <property type="match status" value="1"/>
</dbReference>
<dbReference type="OrthoDB" id="5289726at2"/>
<protein>
    <submittedName>
        <fullName evidence="4">L-histidine N(Alpha)-methyltransferase</fullName>
    </submittedName>
</protein>
<evidence type="ECO:0000256" key="2">
    <source>
        <dbReference type="ARBA" id="ARBA00022679"/>
    </source>
</evidence>
<dbReference type="EMBL" id="PDZR01000015">
    <property type="protein sequence ID" value="PNG25498.1"/>
    <property type="molecule type" value="Genomic_DNA"/>
</dbReference>
<reference evidence="4 5" key="1">
    <citation type="submission" date="2017-10" db="EMBL/GenBank/DDBJ databases">
        <title>Genome announcement of Methylocella silvestris TVC from permafrost.</title>
        <authorList>
            <person name="Wang J."/>
            <person name="Geng K."/>
            <person name="Ul-Haque F."/>
            <person name="Crombie A.T."/>
            <person name="Street L.E."/>
            <person name="Wookey P.A."/>
            <person name="Murrell J.C."/>
            <person name="Pratscher J."/>
        </authorList>
    </citation>
    <scope>NUCLEOTIDE SEQUENCE [LARGE SCALE GENOMIC DNA]</scope>
    <source>
        <strain evidence="4 5">TVC</strain>
    </source>
</reference>
<gene>
    <name evidence="4" type="primary">egtD</name>
    <name evidence="4" type="ORF">CR492_13350</name>
</gene>
<dbReference type="RefSeq" id="WP_102844236.1">
    <property type="nucleotide sequence ID" value="NZ_PDZR01000015.1"/>
</dbReference>
<evidence type="ECO:0000313" key="5">
    <source>
        <dbReference type="Proteomes" id="UP000236286"/>
    </source>
</evidence>
<dbReference type="AlphaFoldDB" id="A0A2J7TFF3"/>
<dbReference type="InterPro" id="IPR017804">
    <property type="entry name" value="MeTrfase_EgtD-like"/>
</dbReference>
<proteinExistence type="predicted"/>
<dbReference type="PIRSF" id="PIRSF018005">
    <property type="entry name" value="UCP018005"/>
    <property type="match status" value="1"/>
</dbReference>
<dbReference type="GO" id="GO:0032259">
    <property type="term" value="P:methylation"/>
    <property type="evidence" value="ECO:0007669"/>
    <property type="project" value="UniProtKB-KW"/>
</dbReference>
<sequence length="323" mass="34933">MSQIAEQKLGSVQDAATSPIAQIVLDGLSRPQKTLPSFLFYDARGSDLFEEITRLPEYYPTRTEAAILVEAAPQIAAHTPPGAVLVEYGSGSSRKTEILLDALPNLAAYAPIDVSQSALAEASARLGRRFPTLRVIPTLGDFSAPLILPAGLSRRPRTGFFPGSTIGNFAPAEAAALLTHMAQGLGHGGKLIIGVDLLKDVSVLIPAYDDASGVTAAFNLNILARLNRELGADFDLQSFRHEARFNAAEGRIEMHLVSRHRQKIALLGCLFPFEAGESIHTENSYKYSIAQFKALAELAGWSCQRVWTDEGDLFSVHELHRGV</sequence>
<evidence type="ECO:0000313" key="4">
    <source>
        <dbReference type="EMBL" id="PNG25498.1"/>
    </source>
</evidence>
<dbReference type="PANTHER" id="PTHR43397">
    <property type="entry name" value="ERGOTHIONEINE BIOSYNTHESIS PROTEIN 1"/>
    <property type="match status" value="1"/>
</dbReference>
<name>A0A2J7TFF3_METSI</name>
<dbReference type="Gene3D" id="3.40.50.150">
    <property type="entry name" value="Vaccinia Virus protein VP39"/>
    <property type="match status" value="1"/>
</dbReference>
<dbReference type="PANTHER" id="PTHR43397:SF1">
    <property type="entry name" value="ERGOTHIONEINE BIOSYNTHESIS PROTEIN 1"/>
    <property type="match status" value="1"/>
</dbReference>
<organism evidence="4 5">
    <name type="scientific">Methylocella silvestris</name>
    <dbReference type="NCBI Taxonomy" id="199596"/>
    <lineage>
        <taxon>Bacteria</taxon>
        <taxon>Pseudomonadati</taxon>
        <taxon>Pseudomonadota</taxon>
        <taxon>Alphaproteobacteria</taxon>
        <taxon>Hyphomicrobiales</taxon>
        <taxon>Beijerinckiaceae</taxon>
        <taxon>Methylocella</taxon>
    </lineage>
</organism>
<accession>A0A2J7TFF3</accession>
<dbReference type="InterPro" id="IPR019257">
    <property type="entry name" value="MeTrfase_dom"/>
</dbReference>
<keyword evidence="2 4" id="KW-0808">Transferase</keyword>
<dbReference type="NCBIfam" id="TIGR03438">
    <property type="entry name" value="egtD_ergothio"/>
    <property type="match status" value="1"/>
</dbReference>
<evidence type="ECO:0000259" key="3">
    <source>
        <dbReference type="Pfam" id="PF10017"/>
    </source>
</evidence>
<feature type="domain" description="Histidine-specific methyltransferase SAM-dependent" evidence="3">
    <location>
        <begin position="22"/>
        <end position="319"/>
    </location>
</feature>
<dbReference type="GO" id="GO:0008168">
    <property type="term" value="F:methyltransferase activity"/>
    <property type="evidence" value="ECO:0007669"/>
    <property type="project" value="UniProtKB-KW"/>
</dbReference>